<dbReference type="KEGG" id="qsa:O6P43_004653"/>
<gene>
    <name evidence="2" type="ORF">O6P43_004653</name>
</gene>
<dbReference type="PANTHER" id="PTHR45295:SF4">
    <property type="entry name" value="OS06G0474800 PROTEIN"/>
    <property type="match status" value="1"/>
</dbReference>
<dbReference type="Gene3D" id="3.30.70.20">
    <property type="match status" value="1"/>
</dbReference>
<dbReference type="SUPFAM" id="SSF46565">
    <property type="entry name" value="Chaperone J-domain"/>
    <property type="match status" value="1"/>
</dbReference>
<dbReference type="Proteomes" id="UP001163823">
    <property type="component" value="Chromosome 3"/>
</dbReference>
<evidence type="ECO:0000259" key="1">
    <source>
        <dbReference type="PROSITE" id="PS50076"/>
    </source>
</evidence>
<dbReference type="EMBL" id="JARAOO010000003">
    <property type="protein sequence ID" value="KAJ7974609.1"/>
    <property type="molecule type" value="Genomic_DNA"/>
</dbReference>
<dbReference type="Pfam" id="PF13370">
    <property type="entry name" value="Fer4_13"/>
    <property type="match status" value="1"/>
</dbReference>
<reference evidence="2" key="1">
    <citation type="journal article" date="2023" name="Science">
        <title>Elucidation of the pathway for biosynthesis of saponin adjuvants from the soapbark tree.</title>
        <authorList>
            <person name="Reed J."/>
            <person name="Orme A."/>
            <person name="El-Demerdash A."/>
            <person name="Owen C."/>
            <person name="Martin L.B.B."/>
            <person name="Misra R.C."/>
            <person name="Kikuchi S."/>
            <person name="Rejzek M."/>
            <person name="Martin A.C."/>
            <person name="Harkess A."/>
            <person name="Leebens-Mack J."/>
            <person name="Louveau T."/>
            <person name="Stephenson M.J."/>
            <person name="Osbourn A."/>
        </authorList>
    </citation>
    <scope>NUCLEOTIDE SEQUENCE</scope>
    <source>
        <strain evidence="2">S10</strain>
    </source>
</reference>
<evidence type="ECO:0000313" key="2">
    <source>
        <dbReference type="EMBL" id="KAJ7974609.1"/>
    </source>
</evidence>
<sequence>MSITLVPACLQSLPKPSDFHGHLKSNNPNRRWNQKCNGIRCCSSRAWNNSTTEKNYYELLGVSVDSNAQEIKEAYRKLQKKHHPDIAGQEGHEYTLMLNKAYGVLMKEDLRRDYDKSIGQMRLQFGRNNSSLGYSSWKGPFRPQALFVDGNACIGCRECVHHASNTFIMDEAFGSARVKLQYGDDDQNIEVSVDSCPVNCIHWVDAEELPVLEFLIQPQPKKGYGVFGGGWERPANVFTAAKSFNKQLKQQEATDFHQRKGRVVEEETPAQAEARANASMNIKMGKFLELWTWMKEALGENLK</sequence>
<dbReference type="PANTHER" id="PTHR45295">
    <property type="entry name" value="CHAPERONE PROTEIN DNAJ C76, CHLOROPLASTIC"/>
    <property type="match status" value="1"/>
</dbReference>
<dbReference type="SMART" id="SM00271">
    <property type="entry name" value="DnaJ"/>
    <property type="match status" value="1"/>
</dbReference>
<dbReference type="SUPFAM" id="SSF54862">
    <property type="entry name" value="4Fe-4S ferredoxins"/>
    <property type="match status" value="1"/>
</dbReference>
<dbReference type="PROSITE" id="PS50076">
    <property type="entry name" value="DNAJ_2"/>
    <property type="match status" value="1"/>
</dbReference>
<dbReference type="Gene3D" id="1.10.287.110">
    <property type="entry name" value="DnaJ domain"/>
    <property type="match status" value="1"/>
</dbReference>
<proteinExistence type="predicted"/>
<protein>
    <submittedName>
        <fullName evidence="2">Chaperone protein dnaJ</fullName>
    </submittedName>
</protein>
<organism evidence="2 3">
    <name type="scientific">Quillaja saponaria</name>
    <name type="common">Soap bark tree</name>
    <dbReference type="NCBI Taxonomy" id="32244"/>
    <lineage>
        <taxon>Eukaryota</taxon>
        <taxon>Viridiplantae</taxon>
        <taxon>Streptophyta</taxon>
        <taxon>Embryophyta</taxon>
        <taxon>Tracheophyta</taxon>
        <taxon>Spermatophyta</taxon>
        <taxon>Magnoliopsida</taxon>
        <taxon>eudicotyledons</taxon>
        <taxon>Gunneridae</taxon>
        <taxon>Pentapetalae</taxon>
        <taxon>rosids</taxon>
        <taxon>fabids</taxon>
        <taxon>Fabales</taxon>
        <taxon>Quillajaceae</taxon>
        <taxon>Quillaja</taxon>
    </lineage>
</organism>
<comment type="caution">
    <text evidence="2">The sequence shown here is derived from an EMBL/GenBank/DDBJ whole genome shotgun (WGS) entry which is preliminary data.</text>
</comment>
<dbReference type="CDD" id="cd06257">
    <property type="entry name" value="DnaJ"/>
    <property type="match status" value="1"/>
</dbReference>
<feature type="domain" description="J" evidence="1">
    <location>
        <begin position="55"/>
        <end position="118"/>
    </location>
</feature>
<dbReference type="Pfam" id="PF00226">
    <property type="entry name" value="DnaJ"/>
    <property type="match status" value="1"/>
</dbReference>
<evidence type="ECO:0000313" key="3">
    <source>
        <dbReference type="Proteomes" id="UP001163823"/>
    </source>
</evidence>
<dbReference type="InterPro" id="IPR036869">
    <property type="entry name" value="J_dom_sf"/>
</dbReference>
<dbReference type="InterPro" id="IPR001623">
    <property type="entry name" value="DnaJ_domain"/>
</dbReference>
<dbReference type="AlphaFoldDB" id="A0AAD7Q4J0"/>
<dbReference type="PRINTS" id="PR00625">
    <property type="entry name" value="JDOMAIN"/>
</dbReference>
<name>A0AAD7Q4J0_QUISA</name>
<accession>A0AAD7Q4J0</accession>
<keyword evidence="3" id="KW-1185">Reference proteome</keyword>